<feature type="transmembrane region" description="Helical" evidence="1">
    <location>
        <begin position="21"/>
        <end position="40"/>
    </location>
</feature>
<evidence type="ECO:0000313" key="2">
    <source>
        <dbReference type="EMBL" id="MEF3081092.1"/>
    </source>
</evidence>
<dbReference type="Proteomes" id="UP001358324">
    <property type="component" value="Unassembled WGS sequence"/>
</dbReference>
<keyword evidence="1" id="KW-0472">Membrane</keyword>
<dbReference type="EMBL" id="JAZHBM010000001">
    <property type="protein sequence ID" value="MEF3081092.1"/>
    <property type="molecule type" value="Genomic_DNA"/>
</dbReference>
<keyword evidence="1" id="KW-0812">Transmembrane</keyword>
<gene>
    <name evidence="2" type="ORF">V3391_02530</name>
</gene>
<keyword evidence="1" id="KW-1133">Transmembrane helix</keyword>
<evidence type="ECO:0000256" key="1">
    <source>
        <dbReference type="SAM" id="Phobius"/>
    </source>
</evidence>
<protein>
    <recommendedName>
        <fullName evidence="4">ABC transporter permease</fullName>
    </recommendedName>
</protein>
<evidence type="ECO:0008006" key="4">
    <source>
        <dbReference type="Google" id="ProtNLM"/>
    </source>
</evidence>
<accession>A0ABU7WAV7</accession>
<keyword evidence="3" id="KW-1185">Reference proteome</keyword>
<reference evidence="2 3" key="1">
    <citation type="submission" date="2024-01" db="EMBL/GenBank/DDBJ databases">
        <title>Novel species of the genus Luteimonas isolated from rivers.</title>
        <authorList>
            <person name="Lu H."/>
        </authorList>
    </citation>
    <scope>NUCLEOTIDE SEQUENCE [LARGE SCALE GENOMIC DNA]</scope>
    <source>
        <strain evidence="2 3">SMYT11W</strain>
    </source>
</reference>
<name>A0ABU7WAV7_9GAMM</name>
<sequence>MTKDQFVRRLSEFNKRGRRFNTIYLTLFFGLLIAAIPLLGRVPEQR</sequence>
<evidence type="ECO:0000313" key="3">
    <source>
        <dbReference type="Proteomes" id="UP001358324"/>
    </source>
</evidence>
<comment type="caution">
    <text evidence="2">The sequence shown here is derived from an EMBL/GenBank/DDBJ whole genome shotgun (WGS) entry which is preliminary data.</text>
</comment>
<organism evidence="2 3">
    <name type="scientific">Luteimonas flava</name>
    <dbReference type="NCBI Taxonomy" id="3115822"/>
    <lineage>
        <taxon>Bacteria</taxon>
        <taxon>Pseudomonadati</taxon>
        <taxon>Pseudomonadota</taxon>
        <taxon>Gammaproteobacteria</taxon>
        <taxon>Lysobacterales</taxon>
        <taxon>Lysobacteraceae</taxon>
        <taxon>Luteimonas</taxon>
    </lineage>
</organism>
<proteinExistence type="predicted"/>
<dbReference type="RefSeq" id="WP_332076843.1">
    <property type="nucleotide sequence ID" value="NZ_JAZHBM010000001.1"/>
</dbReference>